<sequence length="83" mass="9446">MGNLEVKKGERESLQGHLLERTRRGLSTSDTNFSLELPGSPRINEKEGGMRTEKSRSQRENGGNRASEQKTTSAWNYRIAMFF</sequence>
<proteinExistence type="predicted"/>
<feature type="compositionally biased region" description="Basic and acidic residues" evidence="1">
    <location>
        <begin position="1"/>
        <end position="23"/>
    </location>
</feature>
<evidence type="ECO:0000313" key="2">
    <source>
        <dbReference type="EMBL" id="GFY23914.1"/>
    </source>
</evidence>
<reference evidence="2" key="1">
    <citation type="submission" date="2020-08" db="EMBL/GenBank/DDBJ databases">
        <title>Multicomponent nature underlies the extraordinary mechanical properties of spider dragline silk.</title>
        <authorList>
            <person name="Kono N."/>
            <person name="Nakamura H."/>
            <person name="Mori M."/>
            <person name="Yoshida Y."/>
            <person name="Ohtoshi R."/>
            <person name="Malay A.D."/>
            <person name="Moran D.A.P."/>
            <person name="Tomita M."/>
            <person name="Numata K."/>
            <person name="Arakawa K."/>
        </authorList>
    </citation>
    <scope>NUCLEOTIDE SEQUENCE</scope>
</reference>
<feature type="compositionally biased region" description="Basic and acidic residues" evidence="1">
    <location>
        <begin position="43"/>
        <end position="59"/>
    </location>
</feature>
<dbReference type="Proteomes" id="UP000887159">
    <property type="component" value="Unassembled WGS sequence"/>
</dbReference>
<dbReference type="EMBL" id="BMAU01021367">
    <property type="protein sequence ID" value="GFY23914.1"/>
    <property type="molecule type" value="Genomic_DNA"/>
</dbReference>
<feature type="region of interest" description="Disordered" evidence="1">
    <location>
        <begin position="1"/>
        <end position="71"/>
    </location>
</feature>
<feature type="compositionally biased region" description="Polar residues" evidence="1">
    <location>
        <begin position="25"/>
        <end position="34"/>
    </location>
</feature>
<evidence type="ECO:0000313" key="3">
    <source>
        <dbReference type="Proteomes" id="UP000887159"/>
    </source>
</evidence>
<dbReference type="AlphaFoldDB" id="A0A8X7BAI9"/>
<feature type="compositionally biased region" description="Polar residues" evidence="1">
    <location>
        <begin position="60"/>
        <end position="71"/>
    </location>
</feature>
<protein>
    <submittedName>
        <fullName evidence="2">Uncharacterized protein</fullName>
    </submittedName>
</protein>
<comment type="caution">
    <text evidence="2">The sequence shown here is derived from an EMBL/GenBank/DDBJ whole genome shotgun (WGS) entry which is preliminary data.</text>
</comment>
<name>A0A8X7BAI9_TRICX</name>
<organism evidence="2 3">
    <name type="scientific">Trichonephila clavipes</name>
    <name type="common">Golden silk orbweaver</name>
    <name type="synonym">Nephila clavipes</name>
    <dbReference type="NCBI Taxonomy" id="2585209"/>
    <lineage>
        <taxon>Eukaryota</taxon>
        <taxon>Metazoa</taxon>
        <taxon>Ecdysozoa</taxon>
        <taxon>Arthropoda</taxon>
        <taxon>Chelicerata</taxon>
        <taxon>Arachnida</taxon>
        <taxon>Araneae</taxon>
        <taxon>Araneomorphae</taxon>
        <taxon>Entelegynae</taxon>
        <taxon>Araneoidea</taxon>
        <taxon>Nephilidae</taxon>
        <taxon>Trichonephila</taxon>
    </lineage>
</organism>
<keyword evidence="3" id="KW-1185">Reference proteome</keyword>
<accession>A0A8X7BAI9</accession>
<gene>
    <name evidence="2" type="ORF">TNCV_3537081</name>
</gene>
<evidence type="ECO:0000256" key="1">
    <source>
        <dbReference type="SAM" id="MobiDB-lite"/>
    </source>
</evidence>